<dbReference type="GO" id="GO:0001725">
    <property type="term" value="C:stress fiber"/>
    <property type="evidence" value="ECO:0007669"/>
    <property type="project" value="TreeGrafter"/>
</dbReference>
<dbReference type="EMBL" id="CAKAEH010001024">
    <property type="protein sequence ID" value="CAG9532571.1"/>
    <property type="molecule type" value="Genomic_DNA"/>
</dbReference>
<keyword evidence="4 5" id="KW-0440">LIM domain</keyword>
<dbReference type="PROSITE" id="PS50023">
    <property type="entry name" value="LIM_DOMAIN_2"/>
    <property type="match status" value="2"/>
</dbReference>
<gene>
    <name evidence="7" type="ORF">CJOHNSTONI_LOCUS2872</name>
</gene>
<evidence type="ECO:0000259" key="6">
    <source>
        <dbReference type="PROSITE" id="PS50023"/>
    </source>
</evidence>
<dbReference type="GO" id="GO:0005925">
    <property type="term" value="C:focal adhesion"/>
    <property type="evidence" value="ECO:0007669"/>
    <property type="project" value="TreeGrafter"/>
</dbReference>
<protein>
    <recommendedName>
        <fullName evidence="6">LIM zinc-binding domain-containing protein</fullName>
    </recommendedName>
</protein>
<reference evidence="7" key="1">
    <citation type="submission" date="2021-09" db="EMBL/GenBank/DDBJ databases">
        <authorList>
            <consortium name="Pathogen Informatics"/>
        </authorList>
    </citation>
    <scope>NUCLEOTIDE SEQUENCE</scope>
</reference>
<name>A0A8J2LQ67_9BILA</name>
<evidence type="ECO:0000256" key="3">
    <source>
        <dbReference type="ARBA" id="ARBA00022833"/>
    </source>
</evidence>
<comment type="caution">
    <text evidence="7">The sequence shown here is derived from an EMBL/GenBank/DDBJ whole genome shotgun (WGS) entry which is preliminary data.</text>
</comment>
<feature type="domain" description="LIM zinc-binding" evidence="6">
    <location>
        <begin position="13"/>
        <end position="74"/>
    </location>
</feature>
<evidence type="ECO:0000256" key="2">
    <source>
        <dbReference type="ARBA" id="ARBA00022737"/>
    </source>
</evidence>
<keyword evidence="3 5" id="KW-0862">Zinc</keyword>
<dbReference type="FunFam" id="2.10.110.10:FF:000086">
    <property type="entry name" value="Filamin binding LIM protein 1"/>
    <property type="match status" value="1"/>
</dbReference>
<keyword evidence="8" id="KW-1185">Reference proteome</keyword>
<evidence type="ECO:0000313" key="8">
    <source>
        <dbReference type="Proteomes" id="UP000746747"/>
    </source>
</evidence>
<dbReference type="PANTHER" id="PTHR24207">
    <property type="entry name" value="ZYX102 PROTEIN"/>
    <property type="match status" value="1"/>
</dbReference>
<evidence type="ECO:0000256" key="4">
    <source>
        <dbReference type="ARBA" id="ARBA00023038"/>
    </source>
</evidence>
<evidence type="ECO:0000256" key="1">
    <source>
        <dbReference type="ARBA" id="ARBA00022723"/>
    </source>
</evidence>
<dbReference type="SMART" id="SM00132">
    <property type="entry name" value="LIM"/>
    <property type="match status" value="3"/>
</dbReference>
<dbReference type="PANTHER" id="PTHR24207:SF2">
    <property type="entry name" value="ZYX102 PROTEIN"/>
    <property type="match status" value="1"/>
</dbReference>
<dbReference type="InterPro" id="IPR001781">
    <property type="entry name" value="Znf_LIM"/>
</dbReference>
<keyword evidence="1 5" id="KW-0479">Metal-binding</keyword>
<dbReference type="Gene3D" id="2.10.110.10">
    <property type="entry name" value="Cysteine Rich Protein"/>
    <property type="match status" value="3"/>
</dbReference>
<dbReference type="SUPFAM" id="SSF57716">
    <property type="entry name" value="Glucocorticoid receptor-like (DNA-binding domain)"/>
    <property type="match status" value="3"/>
</dbReference>
<sequence length="208" mass="23446">MYLCRAYTFYTWYKCHKCGESINHEHPGCAALGKTFHIKCFTCKECNKLLAGSAFYNVGGEPLCEEDHMKTLERCTSCGKPIKGKLLRATGSAYHAECFVCIDCKKCLDEAPFATDSANNVHCVKCFHDKYAPRCAVCSKQIMPENDSEGSERIVAMDKSFHVDCFRCEDCHTLLNSEIEGQGCYPLDEHLYCKICNSKRLMALPNES</sequence>
<dbReference type="Proteomes" id="UP000746747">
    <property type="component" value="Unassembled WGS sequence"/>
</dbReference>
<dbReference type="OrthoDB" id="25414at2759"/>
<evidence type="ECO:0000256" key="5">
    <source>
        <dbReference type="PROSITE-ProRule" id="PRU00125"/>
    </source>
</evidence>
<dbReference type="AlphaFoldDB" id="A0A8J2LQ67"/>
<feature type="domain" description="LIM zinc-binding" evidence="6">
    <location>
        <begin position="133"/>
        <end position="203"/>
    </location>
</feature>
<dbReference type="Pfam" id="PF00412">
    <property type="entry name" value="LIM"/>
    <property type="match status" value="3"/>
</dbReference>
<accession>A0A8J2LQ67</accession>
<proteinExistence type="predicted"/>
<dbReference type="GO" id="GO:0098609">
    <property type="term" value="P:cell-cell adhesion"/>
    <property type="evidence" value="ECO:0007669"/>
    <property type="project" value="TreeGrafter"/>
</dbReference>
<dbReference type="GO" id="GO:0046872">
    <property type="term" value="F:metal ion binding"/>
    <property type="evidence" value="ECO:0007669"/>
    <property type="project" value="UniProtKB-KW"/>
</dbReference>
<dbReference type="PROSITE" id="PS00478">
    <property type="entry name" value="LIM_DOMAIN_1"/>
    <property type="match status" value="1"/>
</dbReference>
<evidence type="ECO:0000313" key="7">
    <source>
        <dbReference type="EMBL" id="CAG9532571.1"/>
    </source>
</evidence>
<keyword evidence="2" id="KW-0677">Repeat</keyword>
<organism evidence="7 8">
    <name type="scientific">Cercopithifilaria johnstoni</name>
    <dbReference type="NCBI Taxonomy" id="2874296"/>
    <lineage>
        <taxon>Eukaryota</taxon>
        <taxon>Metazoa</taxon>
        <taxon>Ecdysozoa</taxon>
        <taxon>Nematoda</taxon>
        <taxon>Chromadorea</taxon>
        <taxon>Rhabditida</taxon>
        <taxon>Spirurina</taxon>
        <taxon>Spiruromorpha</taxon>
        <taxon>Filarioidea</taxon>
        <taxon>Onchocercidae</taxon>
        <taxon>Cercopithifilaria</taxon>
    </lineage>
</organism>